<protein>
    <submittedName>
        <fullName evidence="2">Uncharacterized protein</fullName>
    </submittedName>
</protein>
<proteinExistence type="predicted"/>
<comment type="caution">
    <text evidence="2">The sequence shown here is derived from an EMBL/GenBank/DDBJ whole genome shotgun (WGS) entry which is preliminary data.</text>
</comment>
<feature type="compositionally biased region" description="Low complexity" evidence="1">
    <location>
        <begin position="99"/>
        <end position="112"/>
    </location>
</feature>
<gene>
    <name evidence="2" type="ORF">DAKH74_036780</name>
</gene>
<evidence type="ECO:0000256" key="1">
    <source>
        <dbReference type="SAM" id="MobiDB-lite"/>
    </source>
</evidence>
<reference evidence="2 3" key="1">
    <citation type="journal article" date="2023" name="Elife">
        <title>Identification of key yeast species and microbe-microbe interactions impacting larval growth of Drosophila in the wild.</title>
        <authorList>
            <person name="Mure A."/>
            <person name="Sugiura Y."/>
            <person name="Maeda R."/>
            <person name="Honda K."/>
            <person name="Sakurai N."/>
            <person name="Takahashi Y."/>
            <person name="Watada M."/>
            <person name="Katoh T."/>
            <person name="Gotoh A."/>
            <person name="Gotoh Y."/>
            <person name="Taniguchi I."/>
            <person name="Nakamura K."/>
            <person name="Hayashi T."/>
            <person name="Katayama T."/>
            <person name="Uemura T."/>
            <person name="Hattori Y."/>
        </authorList>
    </citation>
    <scope>NUCLEOTIDE SEQUENCE [LARGE SCALE GENOMIC DNA]</scope>
    <source>
        <strain evidence="2 3">KH-74</strain>
    </source>
</reference>
<dbReference type="Proteomes" id="UP001377567">
    <property type="component" value="Unassembled WGS sequence"/>
</dbReference>
<feature type="compositionally biased region" description="Basic and acidic residues" evidence="1">
    <location>
        <begin position="1"/>
        <end position="15"/>
    </location>
</feature>
<evidence type="ECO:0000313" key="3">
    <source>
        <dbReference type="Proteomes" id="UP001377567"/>
    </source>
</evidence>
<accession>A0AAV5S0D7</accession>
<feature type="compositionally biased region" description="Low complexity" evidence="1">
    <location>
        <begin position="179"/>
        <end position="194"/>
    </location>
</feature>
<keyword evidence="3" id="KW-1185">Reference proteome</keyword>
<sequence length="194" mass="21132">MDPKAENRQRFQDKQKLKHKHATPSARKYYTQRRAAEAAEHAAHAEEQRAARLGNNAERYAQADTDVQAQLDEQNAYDATQDIGKLRTVLAEREREGSGALPGTTTAHAHAPTARDIHTMDIADLNSLLGHSPDSASPKPQQPRKAELPGNVPGNVHKNVRGNVPGKPREQPLSPPAALPADLAADQDFLDGLL</sequence>
<dbReference type="Pfam" id="PF17322">
    <property type="entry name" value="DUF5364"/>
    <property type="match status" value="1"/>
</dbReference>
<feature type="compositionally biased region" description="Basic and acidic residues" evidence="1">
    <location>
        <begin position="34"/>
        <end position="50"/>
    </location>
</feature>
<dbReference type="EMBL" id="BTGD01000011">
    <property type="protein sequence ID" value="GMM57062.1"/>
    <property type="molecule type" value="Genomic_DNA"/>
</dbReference>
<dbReference type="InterPro" id="IPR035303">
    <property type="entry name" value="DUF5364"/>
</dbReference>
<dbReference type="AlphaFoldDB" id="A0AAV5S0D7"/>
<evidence type="ECO:0000313" key="2">
    <source>
        <dbReference type="EMBL" id="GMM57062.1"/>
    </source>
</evidence>
<name>A0AAV5S0D7_MAUHU</name>
<feature type="region of interest" description="Disordered" evidence="1">
    <location>
        <begin position="93"/>
        <end position="194"/>
    </location>
</feature>
<feature type="region of interest" description="Disordered" evidence="1">
    <location>
        <begin position="1"/>
        <end position="67"/>
    </location>
</feature>
<organism evidence="2 3">
    <name type="scientific">Maudiozyma humilis</name>
    <name type="common">Sour dough yeast</name>
    <name type="synonym">Kazachstania humilis</name>
    <dbReference type="NCBI Taxonomy" id="51915"/>
    <lineage>
        <taxon>Eukaryota</taxon>
        <taxon>Fungi</taxon>
        <taxon>Dikarya</taxon>
        <taxon>Ascomycota</taxon>
        <taxon>Saccharomycotina</taxon>
        <taxon>Saccharomycetes</taxon>
        <taxon>Saccharomycetales</taxon>
        <taxon>Saccharomycetaceae</taxon>
        <taxon>Maudiozyma</taxon>
    </lineage>
</organism>